<evidence type="ECO:0000256" key="10">
    <source>
        <dbReference type="ARBA" id="ARBA00023228"/>
    </source>
</evidence>
<accession>A0A8D0LAI7</accession>
<dbReference type="InterPro" id="IPR036390">
    <property type="entry name" value="WH_DNA-bd_sf"/>
</dbReference>
<proteinExistence type="inferred from homology"/>
<dbReference type="Gene3D" id="1.10.10.10">
    <property type="entry name" value="Winged helix-like DNA-binding domain superfamily/Winged helix DNA-binding domain"/>
    <property type="match status" value="1"/>
</dbReference>
<keyword evidence="6" id="KW-0963">Cytoplasm</keyword>
<reference evidence="15" key="1">
    <citation type="submission" date="2025-08" db="UniProtKB">
        <authorList>
            <consortium name="Ensembl"/>
        </authorList>
    </citation>
    <scope>IDENTIFICATION</scope>
</reference>
<keyword evidence="8" id="KW-0832">Ubl conjugation</keyword>
<dbReference type="AlphaFoldDB" id="A0A8D0LAI7"/>
<evidence type="ECO:0000256" key="4">
    <source>
        <dbReference type="ARBA" id="ARBA00005643"/>
    </source>
</evidence>
<reference evidence="15" key="2">
    <citation type="submission" date="2025-09" db="UniProtKB">
        <authorList>
            <consortium name="Ensembl"/>
        </authorList>
    </citation>
    <scope>IDENTIFICATION</scope>
</reference>
<dbReference type="GO" id="GO:1990130">
    <property type="term" value="C:GATOR1 complex"/>
    <property type="evidence" value="ECO:0007669"/>
    <property type="project" value="TreeGrafter"/>
</dbReference>
<name>A0A8D0LAI7_SPHPU</name>
<dbReference type="GO" id="GO:0048471">
    <property type="term" value="C:perinuclear region of cytoplasm"/>
    <property type="evidence" value="ECO:0007669"/>
    <property type="project" value="UniProtKB-SubCell"/>
</dbReference>
<evidence type="ECO:0000313" key="15">
    <source>
        <dbReference type="Ensembl" id="ENSSPUP00000019611.1"/>
    </source>
</evidence>
<feature type="compositionally biased region" description="Polar residues" evidence="13">
    <location>
        <begin position="1"/>
        <end position="10"/>
    </location>
</feature>
<dbReference type="Ensembl" id="ENSSPUT00000020891.1">
    <property type="protein sequence ID" value="ENSSPUP00000019611.1"/>
    <property type="gene ID" value="ENSSPUG00000015112.1"/>
</dbReference>
<evidence type="ECO:0000256" key="13">
    <source>
        <dbReference type="SAM" id="MobiDB-lite"/>
    </source>
</evidence>
<sequence length="349" mass="38440">MEASQKTLGEQQAAMLAGKSSVQPSESGSIAITPTYVDSPRKVSIDQSVPATLDGNMLTNAGQSADRGSTQPFGASQNVGEQGYTTAGSTENSSQQFSENSLTSSSTLIEILEAMKHPTTGIQLLSEQKGLSPYCFISAEVVHWLVNTVEGVQTQAMAIDIMQKMLDEQLIMHASGEALRTFIYGFYFYKIVADKEPERVGMQQQPPTMWHTAAMDDFSTFQRKWFEVAFVAEELLHSEIPAFLLPWLPSRPASYASRHSSFSRSFGGRSQAAALLAATVPEQRTVTLDVDVNNRTDRLEWCSCYYHGNFSLNAAFEIKLHWMAVTAAVLFEMVRDLASLDGHRVGRLT</sequence>
<dbReference type="GO" id="GO:0035556">
    <property type="term" value="P:intracellular signal transduction"/>
    <property type="evidence" value="ECO:0007669"/>
    <property type="project" value="InterPro"/>
</dbReference>
<comment type="subcellular location">
    <subcellularLocation>
        <location evidence="1">Cytoplasm</location>
        <location evidence="1">Cytosol</location>
    </subcellularLocation>
    <subcellularLocation>
        <location evidence="2">Cytoplasm</location>
        <location evidence="2">Perinuclear region</location>
    </subcellularLocation>
    <subcellularLocation>
        <location evidence="3">Lysosome membrane</location>
    </subcellularLocation>
</comment>
<organism evidence="15 16">
    <name type="scientific">Sphenodon punctatus</name>
    <name type="common">Tuatara</name>
    <name type="synonym">Hatteria punctata</name>
    <dbReference type="NCBI Taxonomy" id="8508"/>
    <lineage>
        <taxon>Eukaryota</taxon>
        <taxon>Metazoa</taxon>
        <taxon>Chordata</taxon>
        <taxon>Craniata</taxon>
        <taxon>Vertebrata</taxon>
        <taxon>Euteleostomi</taxon>
        <taxon>Lepidosauria</taxon>
        <taxon>Sphenodontia</taxon>
        <taxon>Sphenodontidae</taxon>
        <taxon>Sphenodon</taxon>
    </lineage>
</organism>
<feature type="region of interest" description="Disordered" evidence="13">
    <location>
        <begin position="1"/>
        <end position="37"/>
    </location>
</feature>
<dbReference type="CDD" id="cd04449">
    <property type="entry name" value="DEP_DEPDC5-like"/>
    <property type="match status" value="1"/>
</dbReference>
<feature type="region of interest" description="Disordered" evidence="13">
    <location>
        <begin position="54"/>
        <end position="100"/>
    </location>
</feature>
<dbReference type="Pfam" id="PF19418">
    <property type="entry name" value="DEPDC5_CTD"/>
    <property type="match status" value="1"/>
</dbReference>
<dbReference type="SUPFAM" id="SSF46785">
    <property type="entry name" value="Winged helix' DNA-binding domain"/>
    <property type="match status" value="1"/>
</dbReference>
<dbReference type="InterPro" id="IPR036388">
    <property type="entry name" value="WH-like_DNA-bd_sf"/>
</dbReference>
<dbReference type="InterPro" id="IPR027244">
    <property type="entry name" value="IML1"/>
</dbReference>
<dbReference type="GO" id="GO:0010508">
    <property type="term" value="P:positive regulation of autophagy"/>
    <property type="evidence" value="ECO:0007669"/>
    <property type="project" value="TreeGrafter"/>
</dbReference>
<comment type="similarity">
    <text evidence="4">Belongs to the IML1 family.</text>
</comment>
<keyword evidence="5" id="KW-0343">GTPase activation</keyword>
<dbReference type="FunFam" id="1.10.10.10:FF:000171">
    <property type="entry name" value="DEP domain-containing protein 5 isoform X2"/>
    <property type="match status" value="1"/>
</dbReference>
<evidence type="ECO:0000256" key="2">
    <source>
        <dbReference type="ARBA" id="ARBA00004556"/>
    </source>
</evidence>
<dbReference type="GeneTree" id="ENSGT00390000016559"/>
<keyword evidence="7" id="KW-0597">Phosphoprotein</keyword>
<feature type="compositionally biased region" description="Polar residues" evidence="13">
    <location>
        <begin position="57"/>
        <end position="92"/>
    </location>
</feature>
<dbReference type="InterPro" id="IPR000591">
    <property type="entry name" value="DEP_dom"/>
</dbReference>
<keyword evidence="10" id="KW-0458">Lysosome</keyword>
<dbReference type="PROSITE" id="PS50186">
    <property type="entry name" value="DEP"/>
    <property type="match status" value="1"/>
</dbReference>
<evidence type="ECO:0000256" key="3">
    <source>
        <dbReference type="ARBA" id="ARBA00004656"/>
    </source>
</evidence>
<evidence type="ECO:0000256" key="5">
    <source>
        <dbReference type="ARBA" id="ARBA00022468"/>
    </source>
</evidence>
<feature type="domain" description="DEP" evidence="14">
    <location>
        <begin position="118"/>
        <end position="193"/>
    </location>
</feature>
<evidence type="ECO:0000256" key="12">
    <source>
        <dbReference type="ARBA" id="ARBA00079194"/>
    </source>
</evidence>
<feature type="compositionally biased region" description="Polar residues" evidence="13">
    <location>
        <begin position="20"/>
        <end position="32"/>
    </location>
</feature>
<dbReference type="PANTHER" id="PTHR13179">
    <property type="entry name" value="DEP DOMAIN CONTAINING PROTEIN 5"/>
    <property type="match status" value="1"/>
</dbReference>
<dbReference type="GO" id="GO:0034198">
    <property type="term" value="P:cellular response to amino acid starvation"/>
    <property type="evidence" value="ECO:0007669"/>
    <property type="project" value="TreeGrafter"/>
</dbReference>
<evidence type="ECO:0000256" key="1">
    <source>
        <dbReference type="ARBA" id="ARBA00004514"/>
    </source>
</evidence>
<dbReference type="Pfam" id="PF00610">
    <property type="entry name" value="DEP"/>
    <property type="match status" value="1"/>
</dbReference>
<protein>
    <recommendedName>
        <fullName evidence="11">GATOR1 complex protein DEPDC5</fullName>
    </recommendedName>
    <alternativeName>
        <fullName evidence="12">DEP domain-containing protein 5</fullName>
    </alternativeName>
</protein>
<dbReference type="GO" id="GO:0005829">
    <property type="term" value="C:cytosol"/>
    <property type="evidence" value="ECO:0007669"/>
    <property type="project" value="UniProtKB-SubCell"/>
</dbReference>
<evidence type="ECO:0000256" key="8">
    <source>
        <dbReference type="ARBA" id="ARBA00022843"/>
    </source>
</evidence>
<dbReference type="GO" id="GO:1904262">
    <property type="term" value="P:negative regulation of TORC1 signaling"/>
    <property type="evidence" value="ECO:0007669"/>
    <property type="project" value="TreeGrafter"/>
</dbReference>
<keyword evidence="9" id="KW-0472">Membrane</keyword>
<evidence type="ECO:0000259" key="14">
    <source>
        <dbReference type="PROSITE" id="PS50186"/>
    </source>
</evidence>
<evidence type="ECO:0000256" key="6">
    <source>
        <dbReference type="ARBA" id="ARBA00022490"/>
    </source>
</evidence>
<dbReference type="InterPro" id="IPR045838">
    <property type="entry name" value="DEPDC5_CTD"/>
</dbReference>
<dbReference type="SMART" id="SM00049">
    <property type="entry name" value="DEP"/>
    <property type="match status" value="1"/>
</dbReference>
<evidence type="ECO:0000313" key="16">
    <source>
        <dbReference type="Proteomes" id="UP000694392"/>
    </source>
</evidence>
<dbReference type="GO" id="GO:0005765">
    <property type="term" value="C:lysosomal membrane"/>
    <property type="evidence" value="ECO:0007669"/>
    <property type="project" value="UniProtKB-SubCell"/>
</dbReference>
<dbReference type="Proteomes" id="UP000694392">
    <property type="component" value="Unplaced"/>
</dbReference>
<keyword evidence="16" id="KW-1185">Reference proteome</keyword>
<evidence type="ECO:0000256" key="7">
    <source>
        <dbReference type="ARBA" id="ARBA00022553"/>
    </source>
</evidence>
<dbReference type="PANTHER" id="PTHR13179:SF8">
    <property type="entry name" value="GATOR COMPLEX PROTEIN DEPDC5"/>
    <property type="match status" value="1"/>
</dbReference>
<evidence type="ECO:0000256" key="11">
    <source>
        <dbReference type="ARBA" id="ARBA00070737"/>
    </source>
</evidence>
<dbReference type="GO" id="GO:0005096">
    <property type="term" value="F:GTPase activator activity"/>
    <property type="evidence" value="ECO:0007669"/>
    <property type="project" value="UniProtKB-KW"/>
</dbReference>
<dbReference type="OMA" id="LMAIDIM"/>
<evidence type="ECO:0000256" key="9">
    <source>
        <dbReference type="ARBA" id="ARBA00023136"/>
    </source>
</evidence>